<keyword evidence="1 3" id="KW-0472">Membrane</keyword>
<evidence type="ECO:0000256" key="1">
    <source>
        <dbReference type="PROSITE-ProRule" id="PRU00473"/>
    </source>
</evidence>
<evidence type="ECO:0000259" key="4">
    <source>
        <dbReference type="PROSITE" id="PS51123"/>
    </source>
</evidence>
<comment type="caution">
    <text evidence="5">The sequence shown here is derived from an EMBL/GenBank/DDBJ whole genome shotgun (WGS) entry which is preliminary data.</text>
</comment>
<sequence>MRTLRRYHRHSEDEDESVFISMTDMAVSILFIVLILLAFFASQLRPEAVVSQDEYDRVANRLAERDEQLQQTIRRMETLLSRLSGIPEELNISELLAENTALREELAIRQKSNEQLAEAAKDDERLRDELNRLYRLLSEREINRLETYNADVSAERTRLLLRLRDLINAEYPELGVRLSKTNDALQFQGEGLFESSSAELSTDRRKKVERIAEIIDGVLPCYTLGVRSSYSSDCNEAFAVVEALQIEGHTDSTGSASLNVELSSRRAAATYVAMNQYLSRLTDHVNLSGQPVLSVAGYGKDRPIADNRSEEGRAANRRIDLRFIMVQPAVVDDIARIRERLLVGGSE</sequence>
<dbReference type="PROSITE" id="PS51123">
    <property type="entry name" value="OMPA_2"/>
    <property type="match status" value="1"/>
</dbReference>
<feature type="coiled-coil region" evidence="2">
    <location>
        <begin position="109"/>
        <end position="136"/>
    </location>
</feature>
<proteinExistence type="predicted"/>
<name>A0ABT4VNQ5_9HYPH</name>
<dbReference type="Proteomes" id="UP001148313">
    <property type="component" value="Unassembled WGS sequence"/>
</dbReference>
<keyword evidence="3" id="KW-0812">Transmembrane</keyword>
<gene>
    <name evidence="5" type="ORF">OOZ53_12860</name>
</gene>
<dbReference type="Pfam" id="PF00691">
    <property type="entry name" value="OmpA"/>
    <property type="match status" value="1"/>
</dbReference>
<dbReference type="InterPro" id="IPR006665">
    <property type="entry name" value="OmpA-like"/>
</dbReference>
<dbReference type="PANTHER" id="PTHR30329:SF21">
    <property type="entry name" value="LIPOPROTEIN YIAD-RELATED"/>
    <property type="match status" value="1"/>
</dbReference>
<accession>A0ABT4VNQ5</accession>
<keyword evidence="3" id="KW-1133">Transmembrane helix</keyword>
<organism evidence="5 6">
    <name type="scientific">Hoeflea poritis</name>
    <dbReference type="NCBI Taxonomy" id="2993659"/>
    <lineage>
        <taxon>Bacteria</taxon>
        <taxon>Pseudomonadati</taxon>
        <taxon>Pseudomonadota</taxon>
        <taxon>Alphaproteobacteria</taxon>
        <taxon>Hyphomicrobiales</taxon>
        <taxon>Rhizobiaceae</taxon>
        <taxon>Hoeflea</taxon>
    </lineage>
</organism>
<evidence type="ECO:0000313" key="6">
    <source>
        <dbReference type="Proteomes" id="UP001148313"/>
    </source>
</evidence>
<evidence type="ECO:0000313" key="5">
    <source>
        <dbReference type="EMBL" id="MDA4846249.1"/>
    </source>
</evidence>
<evidence type="ECO:0000256" key="3">
    <source>
        <dbReference type="SAM" id="Phobius"/>
    </source>
</evidence>
<dbReference type="SUPFAM" id="SSF103088">
    <property type="entry name" value="OmpA-like"/>
    <property type="match status" value="1"/>
</dbReference>
<protein>
    <submittedName>
        <fullName evidence="5">OmpA family protein</fullName>
    </submittedName>
</protein>
<dbReference type="EMBL" id="JAPJZH010000007">
    <property type="protein sequence ID" value="MDA4846249.1"/>
    <property type="molecule type" value="Genomic_DNA"/>
</dbReference>
<dbReference type="CDD" id="cd07185">
    <property type="entry name" value="OmpA_C-like"/>
    <property type="match status" value="1"/>
</dbReference>
<evidence type="ECO:0000256" key="2">
    <source>
        <dbReference type="SAM" id="Coils"/>
    </source>
</evidence>
<dbReference type="InterPro" id="IPR050330">
    <property type="entry name" value="Bact_OuterMem_StrucFunc"/>
</dbReference>
<dbReference type="PANTHER" id="PTHR30329">
    <property type="entry name" value="STATOR ELEMENT OF FLAGELLAR MOTOR COMPLEX"/>
    <property type="match status" value="1"/>
</dbReference>
<keyword evidence="6" id="KW-1185">Reference proteome</keyword>
<keyword evidence="2" id="KW-0175">Coiled coil</keyword>
<feature type="domain" description="OmpA-like" evidence="4">
    <location>
        <begin position="180"/>
        <end position="327"/>
    </location>
</feature>
<dbReference type="RefSeq" id="WP_271089981.1">
    <property type="nucleotide sequence ID" value="NZ_JAPJZH010000007.1"/>
</dbReference>
<reference evidence="5" key="1">
    <citation type="submission" date="2022-11" db="EMBL/GenBank/DDBJ databases">
        <title>Hoeflea poritis sp. nov., isolated from scleractinian coral Porites lutea.</title>
        <authorList>
            <person name="Zhang G."/>
            <person name="Wei Q."/>
            <person name="Cai L."/>
        </authorList>
    </citation>
    <scope>NUCLEOTIDE SEQUENCE</scope>
    <source>
        <strain evidence="5">E7-10</strain>
    </source>
</reference>
<feature type="transmembrane region" description="Helical" evidence="3">
    <location>
        <begin position="21"/>
        <end position="41"/>
    </location>
</feature>
<dbReference type="InterPro" id="IPR036737">
    <property type="entry name" value="OmpA-like_sf"/>
</dbReference>
<dbReference type="Gene3D" id="3.30.1330.60">
    <property type="entry name" value="OmpA-like domain"/>
    <property type="match status" value="1"/>
</dbReference>